<proteinExistence type="predicted"/>
<accession>A0A1X7SJR9</accession>
<protein>
    <submittedName>
        <fullName evidence="1">Uncharacterized protein</fullName>
    </submittedName>
</protein>
<name>A0A1X7SJR9_AMPQE</name>
<sequence length="166" mass="17648">MNDRQTAQVPSPSPTHITIEPTSSLISSASTFVISLTIPLTPTTQPTCIIVCVRKRSKSLSKRNPEELSTSLKILTTSTNDDHDTNIDILKDNPAYVTTTGSTSGSTTLQDNPAYAPTAGFTFKSTTLQDNPAYVTTTGFTSGSTTLQDNPAYASISNTVPVDDDT</sequence>
<dbReference type="InParanoid" id="A0A1X7SJR9"/>
<evidence type="ECO:0000313" key="1">
    <source>
        <dbReference type="EnsemblMetazoa" id="Aqu2.1.02357_001"/>
    </source>
</evidence>
<reference evidence="1" key="1">
    <citation type="submission" date="2017-05" db="UniProtKB">
        <authorList>
            <consortium name="EnsemblMetazoa"/>
        </authorList>
    </citation>
    <scope>IDENTIFICATION</scope>
</reference>
<organism evidence="1">
    <name type="scientific">Amphimedon queenslandica</name>
    <name type="common">Sponge</name>
    <dbReference type="NCBI Taxonomy" id="400682"/>
    <lineage>
        <taxon>Eukaryota</taxon>
        <taxon>Metazoa</taxon>
        <taxon>Porifera</taxon>
        <taxon>Demospongiae</taxon>
        <taxon>Heteroscleromorpha</taxon>
        <taxon>Haplosclerida</taxon>
        <taxon>Niphatidae</taxon>
        <taxon>Amphimedon</taxon>
    </lineage>
</organism>
<dbReference type="AlphaFoldDB" id="A0A1X7SJR9"/>
<dbReference type="EnsemblMetazoa" id="Aqu2.1.02357_001">
    <property type="protein sequence ID" value="Aqu2.1.02357_001"/>
    <property type="gene ID" value="Aqu2.1.02357"/>
</dbReference>